<accession>A0AAE9VU44</accession>
<dbReference type="Gene3D" id="3.30.160.170">
    <property type="entry name" value="FlaG-like"/>
    <property type="match status" value="1"/>
</dbReference>
<keyword evidence="2" id="KW-1185">Reference proteome</keyword>
<gene>
    <name evidence="1" type="ORF">O6P33_10885</name>
</gene>
<evidence type="ECO:0000313" key="1">
    <source>
        <dbReference type="EMBL" id="WBE24856.1"/>
    </source>
</evidence>
<protein>
    <submittedName>
        <fullName evidence="1">Flagellar protein FlaG</fullName>
    </submittedName>
</protein>
<dbReference type="EMBL" id="CP114976">
    <property type="protein sequence ID" value="WBE24856.1"/>
    <property type="molecule type" value="Genomic_DNA"/>
</dbReference>
<keyword evidence="1" id="KW-0969">Cilium</keyword>
<dbReference type="Proteomes" id="UP001212189">
    <property type="component" value="Chromosome"/>
</dbReference>
<dbReference type="KEGG" id="dce:O6P33_10885"/>
<dbReference type="InterPro" id="IPR035924">
    <property type="entry name" value="FlaG-like_sf"/>
</dbReference>
<dbReference type="Pfam" id="PF03646">
    <property type="entry name" value="FlaG"/>
    <property type="match status" value="1"/>
</dbReference>
<dbReference type="InterPro" id="IPR005186">
    <property type="entry name" value="FlaG"/>
</dbReference>
<organism evidence="1 2">
    <name type="scientific">Denitrificimonas caeni</name>
    <dbReference type="NCBI Taxonomy" id="521720"/>
    <lineage>
        <taxon>Bacteria</taxon>
        <taxon>Pseudomonadati</taxon>
        <taxon>Pseudomonadota</taxon>
        <taxon>Gammaproteobacteria</taxon>
        <taxon>Pseudomonadales</taxon>
        <taxon>Pseudomonadaceae</taxon>
        <taxon>Denitrificimonas</taxon>
    </lineage>
</organism>
<keyword evidence="1" id="KW-0282">Flagellum</keyword>
<name>A0AAE9VU44_9GAMM</name>
<dbReference type="PANTHER" id="PTHR37166:SF1">
    <property type="entry name" value="PROTEIN FLAG"/>
    <property type="match status" value="1"/>
</dbReference>
<dbReference type="RefSeq" id="WP_269817799.1">
    <property type="nucleotide sequence ID" value="NZ_CP114976.1"/>
</dbReference>
<dbReference type="SUPFAM" id="SSF160214">
    <property type="entry name" value="FlaG-like"/>
    <property type="match status" value="1"/>
</dbReference>
<dbReference type="AlphaFoldDB" id="A0AAE9VU44"/>
<sequence length="125" mass="13713">MDIITNKSAVTPQMHKQEIRQAEAVPLGRPVGRVAAPVEQAQPQAREFSQQDMQSLEDAVASMQGATQALQRDLNFSIDDSTGRMVVKVTDSASGEIIRQMPTEEALRLAESLDEMRSLLFTAEA</sequence>
<evidence type="ECO:0000313" key="2">
    <source>
        <dbReference type="Proteomes" id="UP001212189"/>
    </source>
</evidence>
<keyword evidence="1" id="KW-0966">Cell projection</keyword>
<reference evidence="1 2" key="1">
    <citation type="submission" date="2022-12" db="EMBL/GenBank/DDBJ databases">
        <title>Coexistence and Characterization of a Novel Tigecycline Resistance gene tet(X) variant and blaNDM-1 in a Pseudomonas caeni Isolate of Chicken Origin.</title>
        <authorList>
            <person name="Lu X."/>
            <person name="Zhang L."/>
            <person name="Li R."/>
            <person name="Wang Z."/>
        </authorList>
    </citation>
    <scope>NUCLEOTIDE SEQUENCE [LARGE SCALE GENOMIC DNA]</scope>
    <source>
        <strain evidence="1 2">CE14</strain>
    </source>
</reference>
<proteinExistence type="predicted"/>
<dbReference type="PANTHER" id="PTHR37166">
    <property type="entry name" value="PROTEIN FLAG"/>
    <property type="match status" value="1"/>
</dbReference>